<accession>A0ABW1SPK9</accession>
<comment type="caution">
    <text evidence="1">The sequence shown here is derived from an EMBL/GenBank/DDBJ whole genome shotgun (WGS) entry which is preliminary data.</text>
</comment>
<keyword evidence="2" id="KW-1185">Reference proteome</keyword>
<proteinExistence type="predicted"/>
<evidence type="ECO:0008006" key="3">
    <source>
        <dbReference type="Google" id="ProtNLM"/>
    </source>
</evidence>
<protein>
    <recommendedName>
        <fullName evidence="3">Transposase</fullName>
    </recommendedName>
</protein>
<reference evidence="2" key="1">
    <citation type="journal article" date="2019" name="Int. J. Syst. Evol. Microbiol.">
        <title>The Global Catalogue of Microorganisms (GCM) 10K type strain sequencing project: providing services to taxonomists for standard genome sequencing and annotation.</title>
        <authorList>
            <consortium name="The Broad Institute Genomics Platform"/>
            <consortium name="The Broad Institute Genome Sequencing Center for Infectious Disease"/>
            <person name="Wu L."/>
            <person name="Ma J."/>
        </authorList>
    </citation>
    <scope>NUCLEOTIDE SEQUENCE [LARGE SCALE GENOMIC DNA]</scope>
    <source>
        <strain evidence="2">CCM 8905</strain>
    </source>
</reference>
<dbReference type="EMBL" id="JBHSSK010000009">
    <property type="protein sequence ID" value="MFC6206461.1"/>
    <property type="molecule type" value="Genomic_DNA"/>
</dbReference>
<evidence type="ECO:0000313" key="1">
    <source>
        <dbReference type="EMBL" id="MFC6206461.1"/>
    </source>
</evidence>
<name>A0ABW1SPK9_9LACO</name>
<evidence type="ECO:0000313" key="2">
    <source>
        <dbReference type="Proteomes" id="UP001596254"/>
    </source>
</evidence>
<organism evidence="1 2">
    <name type="scientific">Levilactobacillus tongjiangensis</name>
    <dbReference type="NCBI Taxonomy" id="2486023"/>
    <lineage>
        <taxon>Bacteria</taxon>
        <taxon>Bacillati</taxon>
        <taxon>Bacillota</taxon>
        <taxon>Bacilli</taxon>
        <taxon>Lactobacillales</taxon>
        <taxon>Lactobacillaceae</taxon>
        <taxon>Levilactobacillus</taxon>
    </lineage>
</organism>
<sequence length="57" mass="6422">MRTQLEASKNTSLQAWSYSKPAENHPLTKNNFAPEPISADLTALIYTLSFKFNLGHK</sequence>
<gene>
    <name evidence="1" type="ORF">ACFP1G_03080</name>
</gene>
<dbReference type="Proteomes" id="UP001596254">
    <property type="component" value="Unassembled WGS sequence"/>
</dbReference>